<reference evidence="1 2" key="1">
    <citation type="submission" date="2024-05" db="EMBL/GenBank/DDBJ databases">
        <title>Haplotype-resolved chromosome-level genome assembly of Huyou (Citrus changshanensis).</title>
        <authorList>
            <person name="Miao C."/>
            <person name="Chen W."/>
            <person name="Wu Y."/>
            <person name="Wang L."/>
            <person name="Zhao S."/>
            <person name="Grierson D."/>
            <person name="Xu C."/>
            <person name="Chen K."/>
        </authorList>
    </citation>
    <scope>NUCLEOTIDE SEQUENCE [LARGE SCALE GENOMIC DNA]</scope>
    <source>
        <strain evidence="1">01-14</strain>
        <tissue evidence="1">Leaf</tissue>
    </source>
</reference>
<dbReference type="EMBL" id="JBCGBO010000004">
    <property type="protein sequence ID" value="KAK9208118.1"/>
    <property type="molecule type" value="Genomic_DNA"/>
</dbReference>
<accession>A0AAP0MEL7</accession>
<sequence>MANNLTLNGTRSSKWLVDMHEIYSHDPVGLERYHVSFFKWTFDFDRRSFVWTRWKSKCKVSTALGLKVIFKSLDANENDNNFLLYYLSTSLSCGVVRARAQAQLENEVCKKYGFACDK</sequence>
<evidence type="ECO:0000313" key="1">
    <source>
        <dbReference type="EMBL" id="KAK9208118.1"/>
    </source>
</evidence>
<keyword evidence="2" id="KW-1185">Reference proteome</keyword>
<name>A0AAP0MEL7_9ROSI</name>
<organism evidence="1 2">
    <name type="scientific">Citrus x changshan-huyou</name>
    <dbReference type="NCBI Taxonomy" id="2935761"/>
    <lineage>
        <taxon>Eukaryota</taxon>
        <taxon>Viridiplantae</taxon>
        <taxon>Streptophyta</taxon>
        <taxon>Embryophyta</taxon>
        <taxon>Tracheophyta</taxon>
        <taxon>Spermatophyta</taxon>
        <taxon>Magnoliopsida</taxon>
        <taxon>eudicotyledons</taxon>
        <taxon>Gunneridae</taxon>
        <taxon>Pentapetalae</taxon>
        <taxon>rosids</taxon>
        <taxon>malvids</taxon>
        <taxon>Sapindales</taxon>
        <taxon>Rutaceae</taxon>
        <taxon>Aurantioideae</taxon>
        <taxon>Citrus</taxon>
    </lineage>
</organism>
<gene>
    <name evidence="1" type="ORF">WN944_000472</name>
</gene>
<comment type="caution">
    <text evidence="1">The sequence shown here is derived from an EMBL/GenBank/DDBJ whole genome shotgun (WGS) entry which is preliminary data.</text>
</comment>
<dbReference type="Proteomes" id="UP001428341">
    <property type="component" value="Unassembled WGS sequence"/>
</dbReference>
<evidence type="ECO:0000313" key="2">
    <source>
        <dbReference type="Proteomes" id="UP001428341"/>
    </source>
</evidence>
<dbReference type="AlphaFoldDB" id="A0AAP0MEL7"/>
<proteinExistence type="predicted"/>
<protein>
    <submittedName>
        <fullName evidence="1">Uncharacterized protein</fullName>
    </submittedName>
</protein>